<keyword evidence="3" id="KW-1185">Reference proteome</keyword>
<name>A1R9Q8_PAEAT</name>
<gene>
    <name evidence="2" type="ordered locus">AAur_3274</name>
</gene>
<evidence type="ECO:0000259" key="1">
    <source>
        <dbReference type="Pfam" id="PF18029"/>
    </source>
</evidence>
<dbReference type="HOGENOM" id="CLU_108054_0_0_11"/>
<dbReference type="eggNOG" id="COG0346">
    <property type="taxonomic scope" value="Bacteria"/>
</dbReference>
<dbReference type="Proteomes" id="UP000000637">
    <property type="component" value="Chromosome"/>
</dbReference>
<dbReference type="InterPro" id="IPR041581">
    <property type="entry name" value="Glyoxalase_6"/>
</dbReference>
<dbReference type="SUPFAM" id="SSF54593">
    <property type="entry name" value="Glyoxalase/Bleomycin resistance protein/Dihydroxybiphenyl dioxygenase"/>
    <property type="match status" value="1"/>
</dbReference>
<sequence>MKSMTLNIQVVVDCKKPHELADWWAETLEWNVEPQDEGFIRSMIEQGYATEDQTITHNGKLVWAEGCAIVPAEDTDPNTGRRILFQTDPNPKSVKNRVHWDVRLEGRDKDDVRKQLEARGAKHLWTANQGPHEWHTMADPEGNEFCIS</sequence>
<feature type="domain" description="Glyoxalase-like" evidence="1">
    <location>
        <begin position="9"/>
        <end position="147"/>
    </location>
</feature>
<dbReference type="STRING" id="290340.AAur_3274"/>
<dbReference type="Pfam" id="PF18029">
    <property type="entry name" value="Glyoxalase_6"/>
    <property type="match status" value="1"/>
</dbReference>
<protein>
    <recommendedName>
        <fullName evidence="1">Glyoxalase-like domain-containing protein</fullName>
    </recommendedName>
</protein>
<dbReference type="InterPro" id="IPR029068">
    <property type="entry name" value="Glyas_Bleomycin-R_OHBP_Dase"/>
</dbReference>
<accession>A1R9Q8</accession>
<dbReference type="Gene3D" id="3.10.180.10">
    <property type="entry name" value="2,3-Dihydroxybiphenyl 1,2-Dioxygenase, domain 1"/>
    <property type="match status" value="1"/>
</dbReference>
<organism evidence="2 3">
    <name type="scientific">Paenarthrobacter aurescens (strain TC1)</name>
    <dbReference type="NCBI Taxonomy" id="290340"/>
    <lineage>
        <taxon>Bacteria</taxon>
        <taxon>Bacillati</taxon>
        <taxon>Actinomycetota</taxon>
        <taxon>Actinomycetes</taxon>
        <taxon>Micrococcales</taxon>
        <taxon>Micrococcaceae</taxon>
        <taxon>Paenarthrobacter</taxon>
    </lineage>
</organism>
<evidence type="ECO:0000313" key="3">
    <source>
        <dbReference type="Proteomes" id="UP000000637"/>
    </source>
</evidence>
<evidence type="ECO:0000313" key="2">
    <source>
        <dbReference type="EMBL" id="ABM09161.1"/>
    </source>
</evidence>
<dbReference type="PANTHER" id="PTHR35908">
    <property type="entry name" value="HYPOTHETICAL FUSION PROTEIN"/>
    <property type="match status" value="1"/>
</dbReference>
<dbReference type="PANTHER" id="PTHR35908:SF1">
    <property type="entry name" value="CONSERVED PROTEIN"/>
    <property type="match status" value="1"/>
</dbReference>
<dbReference type="AlphaFoldDB" id="A1R9Q8"/>
<proteinExistence type="predicted"/>
<dbReference type="KEGG" id="aau:AAur_3274"/>
<reference evidence="2 3" key="1">
    <citation type="journal article" date="2006" name="PLoS Genet.">
        <title>Secrets of soil survival revealed by the genome sequence of Arthrobacter aurescens TC1.</title>
        <authorList>
            <person name="Mongodin E.F."/>
            <person name="Shapir N."/>
            <person name="Daugherty S.C."/>
            <person name="DeBoy R.T."/>
            <person name="Emerson J.B."/>
            <person name="Shvartzbeyn A."/>
            <person name="Radune D."/>
            <person name="Vamathevan J."/>
            <person name="Riggs F."/>
            <person name="Grinberg V."/>
            <person name="Khouri H."/>
            <person name="Wackett L.P."/>
            <person name="Nelson K.E."/>
            <person name="Sadowsky M.J."/>
        </authorList>
    </citation>
    <scope>NUCLEOTIDE SEQUENCE [LARGE SCALE GENOMIC DNA]</scope>
    <source>
        <strain evidence="2 3">TC1</strain>
    </source>
</reference>
<dbReference type="EMBL" id="CP000474">
    <property type="protein sequence ID" value="ABM09161.1"/>
    <property type="molecule type" value="Genomic_DNA"/>
</dbReference>